<dbReference type="InterPro" id="IPR003018">
    <property type="entry name" value="GAF"/>
</dbReference>
<dbReference type="PROSITE" id="PS50109">
    <property type="entry name" value="HIS_KIN"/>
    <property type="match status" value="1"/>
</dbReference>
<dbReference type="SUPFAM" id="SSF55781">
    <property type="entry name" value="GAF domain-like"/>
    <property type="match status" value="1"/>
</dbReference>
<evidence type="ECO:0000256" key="2">
    <source>
        <dbReference type="ARBA" id="ARBA00004429"/>
    </source>
</evidence>
<protein>
    <recommendedName>
        <fullName evidence="14">Sensor protein</fullName>
        <ecNumber evidence="14">2.7.13.3</ecNumber>
    </recommendedName>
</protein>
<dbReference type="PIRSF" id="PIRSF003167">
    <property type="entry name" value="STHK_NarX/NarQ"/>
    <property type="match status" value="1"/>
</dbReference>
<dbReference type="InterPro" id="IPR005467">
    <property type="entry name" value="His_kinase_dom"/>
</dbReference>
<keyword evidence="8 14" id="KW-0547">Nucleotide-binding</keyword>
<dbReference type="PANTHER" id="PTHR24421:SF10">
    <property type="entry name" value="NITRATE_NITRITE SENSOR PROTEIN NARQ"/>
    <property type="match status" value="1"/>
</dbReference>
<dbReference type="InterPro" id="IPR003660">
    <property type="entry name" value="HAMP_dom"/>
</dbReference>
<comment type="catalytic activity">
    <reaction evidence="1 14">
        <text>ATP + protein L-histidine = ADP + protein N-phospho-L-histidine.</text>
        <dbReference type="EC" id="2.7.13.3"/>
    </reaction>
</comment>
<keyword evidence="10 14" id="KW-0067">ATP-binding</keyword>
<dbReference type="InterPro" id="IPR003594">
    <property type="entry name" value="HATPase_dom"/>
</dbReference>
<reference evidence="19 20" key="1">
    <citation type="submission" date="2023-07" db="EMBL/GenBank/DDBJ databases">
        <title>Sorghum-associated microbial communities from plants grown in Nebraska, USA.</title>
        <authorList>
            <person name="Schachtman D."/>
        </authorList>
    </citation>
    <scope>NUCLEOTIDE SEQUENCE [LARGE SCALE GENOMIC DNA]</scope>
    <source>
        <strain evidence="19 20">4249</strain>
    </source>
</reference>
<evidence type="ECO:0000256" key="13">
    <source>
        <dbReference type="ARBA" id="ARBA00023136"/>
    </source>
</evidence>
<keyword evidence="7 16" id="KW-0812">Transmembrane</keyword>
<evidence type="ECO:0000256" key="15">
    <source>
        <dbReference type="SAM" id="Coils"/>
    </source>
</evidence>
<dbReference type="GO" id="GO:0004673">
    <property type="term" value="F:protein histidine kinase activity"/>
    <property type="evidence" value="ECO:0007669"/>
    <property type="project" value="UniProtKB-EC"/>
</dbReference>
<dbReference type="Pfam" id="PF13675">
    <property type="entry name" value="PilJ"/>
    <property type="match status" value="1"/>
</dbReference>
<evidence type="ECO:0000256" key="16">
    <source>
        <dbReference type="SAM" id="Phobius"/>
    </source>
</evidence>
<dbReference type="Gene3D" id="1.20.5.1930">
    <property type="match status" value="1"/>
</dbReference>
<evidence type="ECO:0000256" key="4">
    <source>
        <dbReference type="ARBA" id="ARBA00022519"/>
    </source>
</evidence>
<evidence type="ECO:0000256" key="3">
    <source>
        <dbReference type="ARBA" id="ARBA00022475"/>
    </source>
</evidence>
<dbReference type="Pfam" id="PF01590">
    <property type="entry name" value="GAF"/>
    <property type="match status" value="1"/>
</dbReference>
<evidence type="ECO:0000256" key="14">
    <source>
        <dbReference type="PIRNR" id="PIRNR003167"/>
    </source>
</evidence>
<feature type="domain" description="HAMP" evidence="18">
    <location>
        <begin position="181"/>
        <end position="233"/>
    </location>
</feature>
<dbReference type="Pfam" id="PF00672">
    <property type="entry name" value="HAMP"/>
    <property type="match status" value="1"/>
</dbReference>
<gene>
    <name evidence="19" type="ORF">J2W49_001875</name>
</gene>
<keyword evidence="6 14" id="KW-0808">Transferase</keyword>
<evidence type="ECO:0000256" key="1">
    <source>
        <dbReference type="ARBA" id="ARBA00000085"/>
    </source>
</evidence>
<keyword evidence="20" id="KW-1185">Reference proteome</keyword>
<dbReference type="Gene3D" id="3.30.565.10">
    <property type="entry name" value="Histidine kinase-like ATPase, C-terminal domain"/>
    <property type="match status" value="1"/>
</dbReference>
<dbReference type="Gene3D" id="1.20.120.960">
    <property type="entry name" value="Histidine kinase NarX, sensor domain"/>
    <property type="match status" value="1"/>
</dbReference>
<evidence type="ECO:0000259" key="17">
    <source>
        <dbReference type="PROSITE" id="PS50109"/>
    </source>
</evidence>
<dbReference type="EMBL" id="JAVDWU010000003">
    <property type="protein sequence ID" value="MDR7149920.1"/>
    <property type="molecule type" value="Genomic_DNA"/>
</dbReference>
<feature type="domain" description="Histidine kinase" evidence="17">
    <location>
        <begin position="428"/>
        <end position="619"/>
    </location>
</feature>
<dbReference type="SMART" id="SM00304">
    <property type="entry name" value="HAMP"/>
    <property type="match status" value="1"/>
</dbReference>
<dbReference type="SUPFAM" id="SSF158472">
    <property type="entry name" value="HAMP domain-like"/>
    <property type="match status" value="1"/>
</dbReference>
<name>A0ABU1WKV0_9BURK</name>
<keyword evidence="4 14" id="KW-0997">Cell inner membrane</keyword>
<feature type="transmembrane region" description="Helical" evidence="16">
    <location>
        <begin position="159"/>
        <end position="180"/>
    </location>
</feature>
<dbReference type="PROSITE" id="PS50885">
    <property type="entry name" value="HAMP"/>
    <property type="match status" value="1"/>
</dbReference>
<evidence type="ECO:0000313" key="19">
    <source>
        <dbReference type="EMBL" id="MDR7149920.1"/>
    </source>
</evidence>
<dbReference type="Proteomes" id="UP001265700">
    <property type="component" value="Unassembled WGS sequence"/>
</dbReference>
<dbReference type="CDD" id="cd06225">
    <property type="entry name" value="HAMP"/>
    <property type="match status" value="1"/>
</dbReference>
<evidence type="ECO:0000256" key="6">
    <source>
        <dbReference type="ARBA" id="ARBA00022679"/>
    </source>
</evidence>
<dbReference type="InterPro" id="IPR011712">
    <property type="entry name" value="Sig_transdc_His_kin_sub3_dim/P"/>
</dbReference>
<dbReference type="SMART" id="SM00387">
    <property type="entry name" value="HATPase_c"/>
    <property type="match status" value="1"/>
</dbReference>
<dbReference type="Gene3D" id="1.10.8.500">
    <property type="entry name" value="HAMP domain in histidine kinase"/>
    <property type="match status" value="1"/>
</dbReference>
<evidence type="ECO:0000256" key="10">
    <source>
        <dbReference type="ARBA" id="ARBA00022840"/>
    </source>
</evidence>
<evidence type="ECO:0000256" key="8">
    <source>
        <dbReference type="ARBA" id="ARBA00022741"/>
    </source>
</evidence>
<comment type="subcellular location">
    <subcellularLocation>
        <location evidence="2">Cell inner membrane</location>
        <topology evidence="2">Multi-pass membrane protein</topology>
    </subcellularLocation>
</comment>
<keyword evidence="13 14" id="KW-0472">Membrane</keyword>
<evidence type="ECO:0000256" key="12">
    <source>
        <dbReference type="ARBA" id="ARBA00023012"/>
    </source>
</evidence>
<dbReference type="InterPro" id="IPR016380">
    <property type="entry name" value="Sig_transdc_His_kin_NarX/NarQ"/>
</dbReference>
<dbReference type="InterPro" id="IPR050482">
    <property type="entry name" value="Sensor_HK_TwoCompSys"/>
</dbReference>
<comment type="caution">
    <text evidence="19">The sequence shown here is derived from an EMBL/GenBank/DDBJ whole genome shotgun (WGS) entry which is preliminary data.</text>
</comment>
<dbReference type="PANTHER" id="PTHR24421">
    <property type="entry name" value="NITRATE/NITRITE SENSOR PROTEIN NARX-RELATED"/>
    <property type="match status" value="1"/>
</dbReference>
<evidence type="ECO:0000313" key="20">
    <source>
        <dbReference type="Proteomes" id="UP001265700"/>
    </source>
</evidence>
<dbReference type="InterPro" id="IPR042295">
    <property type="entry name" value="NarX-like_N_sf"/>
</dbReference>
<dbReference type="InterPro" id="IPR029016">
    <property type="entry name" value="GAF-like_dom_sf"/>
</dbReference>
<keyword evidence="9 14" id="KW-0418">Kinase</keyword>
<keyword evidence="3 14" id="KW-1003">Cell membrane</keyword>
<keyword evidence="15" id="KW-0175">Coiled coil</keyword>
<dbReference type="RefSeq" id="WP_310314766.1">
    <property type="nucleotide sequence ID" value="NZ_JAVDWU010000003.1"/>
</dbReference>
<evidence type="ECO:0000259" key="18">
    <source>
        <dbReference type="PROSITE" id="PS50885"/>
    </source>
</evidence>
<dbReference type="Gene3D" id="3.30.450.40">
    <property type="match status" value="1"/>
</dbReference>
<dbReference type="EC" id="2.7.13.3" evidence="14"/>
<proteinExistence type="predicted"/>
<keyword evidence="11 16" id="KW-1133">Transmembrane helix</keyword>
<dbReference type="Pfam" id="PF02518">
    <property type="entry name" value="HATPase_c"/>
    <property type="match status" value="1"/>
</dbReference>
<keyword evidence="5" id="KW-0597">Phosphoprotein</keyword>
<evidence type="ECO:0000256" key="11">
    <source>
        <dbReference type="ARBA" id="ARBA00022989"/>
    </source>
</evidence>
<dbReference type="CDD" id="cd16917">
    <property type="entry name" value="HATPase_UhpB-NarQ-NarX-like"/>
    <property type="match status" value="1"/>
</dbReference>
<organism evidence="19 20">
    <name type="scientific">Hydrogenophaga palleronii</name>
    <dbReference type="NCBI Taxonomy" id="65655"/>
    <lineage>
        <taxon>Bacteria</taxon>
        <taxon>Pseudomonadati</taxon>
        <taxon>Pseudomonadota</taxon>
        <taxon>Betaproteobacteria</taxon>
        <taxon>Burkholderiales</taxon>
        <taxon>Comamonadaceae</taxon>
        <taxon>Hydrogenophaga</taxon>
    </lineage>
</organism>
<evidence type="ECO:0000256" key="7">
    <source>
        <dbReference type="ARBA" id="ARBA00022692"/>
    </source>
</evidence>
<sequence>MTSPPSLSTKLMRIGAGLLVVALASIGLTLWLTWQLDGGAAAVNEAGRLRMQTWRLHSAVQAQLPPADVAALVGQFDESLALLRSGDPGRPLSVPWDDTLSREFAAVESLWQVQRARWLQGDAALEAPQQDVGEFVEAIDRFVRTIEKEIAGLTAILNLFQYLMMALAIGGAVVMLYSGYRFVISPLVSMRQGQKQLEAGEFSVRVAVNSHDEFGQVAAGFNRMAATLQSMYEGLESQVERKTRRIEAQRARLEALYEVSAFLAGANNIEELSRGFSQRVRRIMKADAVAVRWSDEANQRYLMLASDCFPQEMQEEERSLLAGACACGNLQPDARTRVIPIQSHDAAPVRHCAKVGYQNVVSVPVRLQQRLIGEIDLFFRGEIALNADETELLDALASHLASALEGLRAAALEREAAVGEERALIARELHDSIAQSLAFLKIQVQLLRSAVQKEQAEKVQATLDELDTGLRESINDVRELLVHFRTRTNTDDIEAALQETLHKFQHQTGLPTRLEMEGQGLPLPPDVQVQVLHVLQEALSNVRKHAQASHVSLEVVKGARWRFTVRDNGTGFDVTHAHDQTHVGMKIMRERAERIGAQVKVVSSPEHGTAVTLTLPPYPVTASGVDTVGLDLPASPFTEHRAMIP</sequence>
<feature type="transmembrane region" description="Helical" evidence="16">
    <location>
        <begin position="12"/>
        <end position="34"/>
    </location>
</feature>
<accession>A0ABU1WKV0</accession>
<feature type="coiled-coil region" evidence="15">
    <location>
        <begin position="225"/>
        <end position="259"/>
    </location>
</feature>
<dbReference type="SUPFAM" id="SSF55874">
    <property type="entry name" value="ATPase domain of HSP90 chaperone/DNA topoisomerase II/histidine kinase"/>
    <property type="match status" value="1"/>
</dbReference>
<evidence type="ECO:0000256" key="9">
    <source>
        <dbReference type="ARBA" id="ARBA00022777"/>
    </source>
</evidence>
<dbReference type="Pfam" id="PF07730">
    <property type="entry name" value="HisKA_3"/>
    <property type="match status" value="1"/>
</dbReference>
<dbReference type="InterPro" id="IPR029095">
    <property type="entry name" value="NarX-like_N"/>
</dbReference>
<keyword evidence="12 14" id="KW-0902">Two-component regulatory system</keyword>
<evidence type="ECO:0000256" key="5">
    <source>
        <dbReference type="ARBA" id="ARBA00022553"/>
    </source>
</evidence>
<dbReference type="InterPro" id="IPR036890">
    <property type="entry name" value="HATPase_C_sf"/>
</dbReference>